<dbReference type="STRING" id="39692.BST38_28645"/>
<sequence length="167" mass="17457">MRRIARTSMAAVIAVSGSAIAVAGAGGASAETGAGAPAVIPFTQTLRRCDFTKFAYTGGGYYGRPNAFMRIEGGDVVADIQFATGVPNTAYDVRLIQLPRSSARTCNPGDPGVWVATLFTDAAGGGAVTVRGPVDPEATGAWVSMTRPGQFTQKPEEFYTSDFVFDY</sequence>
<feature type="chain" id="PRO_5039434994" description="Secreted protein" evidence="1">
    <location>
        <begin position="22"/>
        <end position="167"/>
    </location>
</feature>
<accession>A0A375YM16</accession>
<evidence type="ECO:0000256" key="1">
    <source>
        <dbReference type="SAM" id="SignalP"/>
    </source>
</evidence>
<evidence type="ECO:0008006" key="4">
    <source>
        <dbReference type="Google" id="ProtNLM"/>
    </source>
</evidence>
<protein>
    <recommendedName>
        <fullName evidence="4">Secreted protein</fullName>
    </recommendedName>
</protein>
<keyword evidence="1" id="KW-0732">Signal</keyword>
<dbReference type="AlphaFoldDB" id="A0A375YM16"/>
<name>A0A375YM16_MYCPF</name>
<dbReference type="Proteomes" id="UP000252008">
    <property type="component" value="Unassembled WGS sequence"/>
</dbReference>
<feature type="signal peptide" evidence="1">
    <location>
        <begin position="1"/>
        <end position="21"/>
    </location>
</feature>
<dbReference type="EMBL" id="UEGS01000001">
    <property type="protein sequence ID" value="SRX82207.1"/>
    <property type="molecule type" value="Genomic_DNA"/>
</dbReference>
<evidence type="ECO:0000313" key="2">
    <source>
        <dbReference type="EMBL" id="SRX82207.1"/>
    </source>
</evidence>
<proteinExistence type="predicted"/>
<organism evidence="2 3">
    <name type="scientific">Mycolicibacterium parafortuitum</name>
    <name type="common">Mycobacterium parafortuitum</name>
    <dbReference type="NCBI Taxonomy" id="39692"/>
    <lineage>
        <taxon>Bacteria</taxon>
        <taxon>Bacillati</taxon>
        <taxon>Actinomycetota</taxon>
        <taxon>Actinomycetes</taxon>
        <taxon>Mycobacteriales</taxon>
        <taxon>Mycobacteriaceae</taxon>
        <taxon>Mycolicibacterium</taxon>
    </lineage>
</organism>
<reference evidence="2 3" key="1">
    <citation type="submission" date="2018-05" db="EMBL/GenBank/DDBJ databases">
        <authorList>
            <consortium name="IHU Genomes"/>
        </authorList>
    </citation>
    <scope>NUCLEOTIDE SEQUENCE [LARGE SCALE GENOMIC DNA]</scope>
    <source>
        <strain evidence="2 3">P7335</strain>
    </source>
</reference>
<gene>
    <name evidence="2" type="ORF">MPP7335_03967</name>
</gene>
<evidence type="ECO:0000313" key="3">
    <source>
        <dbReference type="Proteomes" id="UP000252008"/>
    </source>
</evidence>
<keyword evidence="3" id="KW-1185">Reference proteome</keyword>